<protein>
    <submittedName>
        <fullName evidence="1">Uncharacterized protein</fullName>
    </submittedName>
</protein>
<evidence type="ECO:0000313" key="1">
    <source>
        <dbReference type="EMBL" id="KAI8535967.1"/>
    </source>
</evidence>
<dbReference type="EMBL" id="CM046397">
    <property type="protein sequence ID" value="KAI8535967.1"/>
    <property type="molecule type" value="Genomic_DNA"/>
</dbReference>
<dbReference type="Proteomes" id="UP001062846">
    <property type="component" value="Chromosome 10"/>
</dbReference>
<accession>A0ACC0M5X5</accession>
<name>A0ACC0M5X5_RHOML</name>
<comment type="caution">
    <text evidence="1">The sequence shown here is derived from an EMBL/GenBank/DDBJ whole genome shotgun (WGS) entry which is preliminary data.</text>
</comment>
<evidence type="ECO:0000313" key="2">
    <source>
        <dbReference type="Proteomes" id="UP001062846"/>
    </source>
</evidence>
<reference evidence="1" key="1">
    <citation type="submission" date="2022-02" db="EMBL/GenBank/DDBJ databases">
        <title>Plant Genome Project.</title>
        <authorList>
            <person name="Zhang R.-G."/>
        </authorList>
    </citation>
    <scope>NUCLEOTIDE SEQUENCE</scope>
    <source>
        <strain evidence="1">AT1</strain>
    </source>
</reference>
<organism evidence="1 2">
    <name type="scientific">Rhododendron molle</name>
    <name type="common">Chinese azalea</name>
    <name type="synonym">Azalea mollis</name>
    <dbReference type="NCBI Taxonomy" id="49168"/>
    <lineage>
        <taxon>Eukaryota</taxon>
        <taxon>Viridiplantae</taxon>
        <taxon>Streptophyta</taxon>
        <taxon>Embryophyta</taxon>
        <taxon>Tracheophyta</taxon>
        <taxon>Spermatophyta</taxon>
        <taxon>Magnoliopsida</taxon>
        <taxon>eudicotyledons</taxon>
        <taxon>Gunneridae</taxon>
        <taxon>Pentapetalae</taxon>
        <taxon>asterids</taxon>
        <taxon>Ericales</taxon>
        <taxon>Ericaceae</taxon>
        <taxon>Ericoideae</taxon>
        <taxon>Rhodoreae</taxon>
        <taxon>Rhododendron</taxon>
    </lineage>
</organism>
<sequence>MPEEVAGAEEEPQDIHRSPPLHAPPPISVPPLPHLSMSYEEYRNMQASHEHLCRCINAYELTSTRNHYDLVSMFHVFTCQEPFPLFAPPFQEPFLPPNPEEWFHIGYEPNSGIGFPGALELVTEDLKGKVVLPDVWTYYCINCMHVLPDLEFLEKKIQRYACFYIVWYVSSHIEVIRQCFTVVGVHFAKFDNEKDLEAIRNAILQYGITHPLWQQNRTVATRNNIPEQQLNYRPIYHPGSKIELGTSPLEKHKLSRGQPPKDRSKPSKIRIFITMVQQMRPVTKQLLEHLIFRSKVVNDGDMFLWRELGVNSWPTYVVVGPNDKLLAQISGEGRQKVVTDLDGNFIIQIGSTGEEGFHDGSFEDAAFNRPQKNLLYGVDTENRALRVINFVEEMAGTLAGNGTKGSDDKGGGRGTTQARILPKCFFLKPVFSVLFFQLLNSPWDVCFDPVNKIVYIALAGQHQIWEHNTLDGVTIAFSGNGYERNLHGSRIPSKLKEKLYCSAIKPAMLSGLVQLESVVSRIQGDLLCFTSVCHPHINSLFGRALWSGGQSQNFKGKKPTGEGL</sequence>
<proteinExistence type="predicted"/>
<keyword evidence="2" id="KW-1185">Reference proteome</keyword>
<gene>
    <name evidence="1" type="ORF">RHMOL_Rhmol10G0217900</name>
</gene>